<dbReference type="Gene3D" id="3.20.20.70">
    <property type="entry name" value="Aldolase class I"/>
    <property type="match status" value="1"/>
</dbReference>
<protein>
    <submittedName>
        <fullName evidence="12">Pyruvate formate-lyase activating enzyme</fullName>
        <ecNumber evidence="12">1.97.1.4</ecNumber>
    </submittedName>
</protein>
<keyword evidence="3" id="KW-0004">4Fe-4S</keyword>
<dbReference type="InterPro" id="IPR034457">
    <property type="entry name" value="Organic_radical-activating"/>
</dbReference>
<dbReference type="GO" id="GO:0051539">
    <property type="term" value="F:4 iron, 4 sulfur cluster binding"/>
    <property type="evidence" value="ECO:0007669"/>
    <property type="project" value="UniProtKB-KW"/>
</dbReference>
<dbReference type="PROSITE" id="PS51379">
    <property type="entry name" value="4FE4S_FER_2"/>
    <property type="match status" value="1"/>
</dbReference>
<dbReference type="PIRSF" id="PIRSF000371">
    <property type="entry name" value="PFL_act_enz"/>
    <property type="match status" value="1"/>
</dbReference>
<evidence type="ECO:0000256" key="7">
    <source>
        <dbReference type="ARBA" id="ARBA00023004"/>
    </source>
</evidence>
<dbReference type="NCBIfam" id="TIGR02494">
    <property type="entry name" value="PFLE_PFLC"/>
    <property type="match status" value="1"/>
</dbReference>
<dbReference type="EC" id="1.97.1.4" evidence="12"/>
<evidence type="ECO:0000259" key="10">
    <source>
        <dbReference type="PROSITE" id="PS51379"/>
    </source>
</evidence>
<dbReference type="AlphaFoldDB" id="A0A4P8IGB0"/>
<dbReference type="InterPro" id="IPR012839">
    <property type="entry name" value="Organic_radical_activase"/>
</dbReference>
<dbReference type="GO" id="GO:0043365">
    <property type="term" value="F:[formate-C-acetyltransferase]-activating enzyme activity"/>
    <property type="evidence" value="ECO:0007669"/>
    <property type="project" value="UniProtKB-EC"/>
</dbReference>
<dbReference type="Proteomes" id="UP000298653">
    <property type="component" value="Chromosome"/>
</dbReference>
<keyword evidence="12" id="KW-0670">Pyruvate</keyword>
<feature type="domain" description="4Fe-4S ferredoxin-type" evidence="10">
    <location>
        <begin position="45"/>
        <end position="75"/>
    </location>
</feature>
<dbReference type="SUPFAM" id="SSF102114">
    <property type="entry name" value="Radical SAM enzymes"/>
    <property type="match status" value="1"/>
</dbReference>
<evidence type="ECO:0000256" key="8">
    <source>
        <dbReference type="ARBA" id="ARBA00023014"/>
    </source>
</evidence>
<keyword evidence="4" id="KW-0949">S-adenosyl-L-methionine</keyword>
<evidence type="ECO:0000256" key="1">
    <source>
        <dbReference type="ARBA" id="ARBA00001966"/>
    </source>
</evidence>
<dbReference type="InterPro" id="IPR007197">
    <property type="entry name" value="rSAM"/>
</dbReference>
<comment type="similarity">
    <text evidence="2">Belongs to the organic radical-activating enzymes family.</text>
</comment>
<dbReference type="Pfam" id="PF04055">
    <property type="entry name" value="Radical_SAM"/>
    <property type="match status" value="1"/>
</dbReference>
<keyword evidence="6 12" id="KW-0560">Oxidoreductase</keyword>
<dbReference type="EMBL" id="CP040058">
    <property type="protein sequence ID" value="QCP36446.1"/>
    <property type="molecule type" value="Genomic_DNA"/>
</dbReference>
<dbReference type="InterPro" id="IPR017896">
    <property type="entry name" value="4Fe4S_Fe-S-bd"/>
</dbReference>
<proteinExistence type="inferred from homology"/>
<keyword evidence="7" id="KW-0408">Iron</keyword>
<comment type="cofactor">
    <cofactor evidence="1">
        <name>[4Fe-4S] cluster</name>
        <dbReference type="ChEBI" id="CHEBI:49883"/>
    </cofactor>
</comment>
<dbReference type="InterPro" id="IPR013785">
    <property type="entry name" value="Aldolase_TIM"/>
</dbReference>
<dbReference type="InterPro" id="IPR058240">
    <property type="entry name" value="rSAM_sf"/>
</dbReference>
<evidence type="ECO:0000256" key="4">
    <source>
        <dbReference type="ARBA" id="ARBA00022691"/>
    </source>
</evidence>
<keyword evidence="5" id="KW-0479">Metal-binding</keyword>
<name>A0A4P8IGB0_9FIRM</name>
<evidence type="ECO:0000256" key="2">
    <source>
        <dbReference type="ARBA" id="ARBA00009777"/>
    </source>
</evidence>
<evidence type="ECO:0000256" key="3">
    <source>
        <dbReference type="ARBA" id="ARBA00022485"/>
    </source>
</evidence>
<gene>
    <name evidence="12" type="ORF">AR1Y2_2992</name>
</gene>
<evidence type="ECO:0000256" key="6">
    <source>
        <dbReference type="ARBA" id="ARBA00023002"/>
    </source>
</evidence>
<keyword evidence="13" id="KW-1185">Reference proteome</keyword>
<feature type="domain" description="Radical SAM core" evidence="11">
    <location>
        <begin position="14"/>
        <end position="292"/>
    </location>
</feature>
<sequence length="303" mass="34442">MEGRVFDIRRFSTHDGDGIRTTVFLKGCPLSCVWCQNPEGIAWERRPVWFENRCIHCKTCAARALASGARMVSGNVVLDTNAPEDWERLIDLCPSGALQMDSRVCSAEDVMKEIRRDLVFYHHGGGVTLSGGEPLLQWEFALEILKQCKVEGIHTAIETSLYAQQDVLEYLLPYLDSIFADFKIADEEMHKKYVGVSNEQIKKNLKFLLESDKKDQVTVRTPMIPELTACRDNIKEIAGYISGIYPSAAYEILNYNPLAEAKYHLIGKTFCFKENPKMYTGEQMQEFGQWARHGGVQNVIMEL</sequence>
<organism evidence="12 13">
    <name type="scientific">Anaerostipes rhamnosivorans</name>
    <dbReference type="NCBI Taxonomy" id="1229621"/>
    <lineage>
        <taxon>Bacteria</taxon>
        <taxon>Bacillati</taxon>
        <taxon>Bacillota</taxon>
        <taxon>Clostridia</taxon>
        <taxon>Lachnospirales</taxon>
        <taxon>Lachnospiraceae</taxon>
        <taxon>Anaerostipes</taxon>
    </lineage>
</organism>
<evidence type="ECO:0000259" key="11">
    <source>
        <dbReference type="PROSITE" id="PS51918"/>
    </source>
</evidence>
<keyword evidence="12" id="KW-0456">Lyase</keyword>
<evidence type="ECO:0000313" key="13">
    <source>
        <dbReference type="Proteomes" id="UP000298653"/>
    </source>
</evidence>
<comment type="catalytic activity">
    <reaction evidence="9">
        <text>glycyl-[protein] + reduced [flavodoxin] + S-adenosyl-L-methionine = glycin-2-yl radical-[protein] + semiquinone [flavodoxin] + 5'-deoxyadenosine + L-methionine + H(+)</text>
        <dbReference type="Rhea" id="RHEA:61976"/>
        <dbReference type="Rhea" id="RHEA-COMP:10622"/>
        <dbReference type="Rhea" id="RHEA-COMP:14480"/>
        <dbReference type="Rhea" id="RHEA-COMP:15993"/>
        <dbReference type="Rhea" id="RHEA-COMP:15994"/>
        <dbReference type="ChEBI" id="CHEBI:15378"/>
        <dbReference type="ChEBI" id="CHEBI:17319"/>
        <dbReference type="ChEBI" id="CHEBI:29947"/>
        <dbReference type="ChEBI" id="CHEBI:32722"/>
        <dbReference type="ChEBI" id="CHEBI:57618"/>
        <dbReference type="ChEBI" id="CHEBI:57844"/>
        <dbReference type="ChEBI" id="CHEBI:59789"/>
        <dbReference type="ChEBI" id="CHEBI:140311"/>
    </reaction>
</comment>
<dbReference type="InterPro" id="IPR001989">
    <property type="entry name" value="Radical_activat_CS"/>
</dbReference>
<dbReference type="PANTHER" id="PTHR30352">
    <property type="entry name" value="PYRUVATE FORMATE-LYASE-ACTIVATING ENZYME"/>
    <property type="match status" value="1"/>
</dbReference>
<dbReference type="GO" id="GO:0046872">
    <property type="term" value="F:metal ion binding"/>
    <property type="evidence" value="ECO:0007669"/>
    <property type="project" value="UniProtKB-KW"/>
</dbReference>
<dbReference type="SFLD" id="SFLDG01066">
    <property type="entry name" value="organic_radical-activating_enz"/>
    <property type="match status" value="1"/>
</dbReference>
<dbReference type="PROSITE" id="PS51918">
    <property type="entry name" value="RADICAL_SAM"/>
    <property type="match status" value="1"/>
</dbReference>
<dbReference type="KEGG" id="arf:AR1Y2_2992"/>
<dbReference type="GO" id="GO:0016829">
    <property type="term" value="F:lyase activity"/>
    <property type="evidence" value="ECO:0007669"/>
    <property type="project" value="UniProtKB-KW"/>
</dbReference>
<dbReference type="InterPro" id="IPR040074">
    <property type="entry name" value="BssD/PflA/YjjW"/>
</dbReference>
<dbReference type="PROSITE" id="PS01087">
    <property type="entry name" value="RADICAL_ACTIVATING"/>
    <property type="match status" value="1"/>
</dbReference>
<dbReference type="SFLD" id="SFLDG01118">
    <property type="entry name" value="activating_enzymes__group_2"/>
    <property type="match status" value="1"/>
</dbReference>
<evidence type="ECO:0000256" key="9">
    <source>
        <dbReference type="ARBA" id="ARBA00047365"/>
    </source>
</evidence>
<evidence type="ECO:0000256" key="5">
    <source>
        <dbReference type="ARBA" id="ARBA00022723"/>
    </source>
</evidence>
<dbReference type="PANTHER" id="PTHR30352:SF4">
    <property type="entry name" value="PYRUVATE FORMATE-LYASE 2-ACTIVATING ENZYME"/>
    <property type="match status" value="1"/>
</dbReference>
<accession>A0A4P8IGB0</accession>
<dbReference type="SUPFAM" id="SSF54862">
    <property type="entry name" value="4Fe-4S ferredoxins"/>
    <property type="match status" value="1"/>
</dbReference>
<dbReference type="RefSeq" id="WP_175403675.1">
    <property type="nucleotide sequence ID" value="NZ_CP040058.1"/>
</dbReference>
<keyword evidence="8" id="KW-0411">Iron-sulfur</keyword>
<evidence type="ECO:0000313" key="12">
    <source>
        <dbReference type="EMBL" id="QCP36446.1"/>
    </source>
</evidence>
<reference evidence="12 13" key="1">
    <citation type="submission" date="2019-05" db="EMBL/GenBank/DDBJ databases">
        <title>Complete genome sequencing of Anaerostipes rhamnosivorans.</title>
        <authorList>
            <person name="Bui T.P.N."/>
            <person name="de Vos W.M."/>
        </authorList>
    </citation>
    <scope>NUCLEOTIDE SEQUENCE [LARGE SCALE GENOMIC DNA]</scope>
    <source>
        <strain evidence="12 13">1y2</strain>
    </source>
</reference>
<dbReference type="SFLD" id="SFLDS00029">
    <property type="entry name" value="Radical_SAM"/>
    <property type="match status" value="1"/>
</dbReference>